<dbReference type="OrthoDB" id="3818852at2"/>
<evidence type="ECO:0000313" key="2">
    <source>
        <dbReference type="EMBL" id="SNY81336.1"/>
    </source>
</evidence>
<dbReference type="EMBL" id="OBEG01000002">
    <property type="protein sequence ID" value="SNY81336.1"/>
    <property type="molecule type" value="Genomic_DNA"/>
</dbReference>
<proteinExistence type="predicted"/>
<dbReference type="Pfam" id="PF13649">
    <property type="entry name" value="Methyltransf_25"/>
    <property type="match status" value="1"/>
</dbReference>
<dbReference type="InterPro" id="IPR029063">
    <property type="entry name" value="SAM-dependent_MTases_sf"/>
</dbReference>
<protein>
    <submittedName>
        <fullName evidence="2">Methyltransferase domain-containing protein</fullName>
    </submittedName>
</protein>
<dbReference type="AlphaFoldDB" id="A0A285LCK5"/>
<dbReference type="STRING" id="1379680.GCA_001612615_05763"/>
<gene>
    <name evidence="2" type="ORF">SAMN04244553_2927</name>
</gene>
<dbReference type="GO" id="GO:0008168">
    <property type="term" value="F:methyltransferase activity"/>
    <property type="evidence" value="ECO:0007669"/>
    <property type="project" value="UniProtKB-KW"/>
</dbReference>
<evidence type="ECO:0000313" key="3">
    <source>
        <dbReference type="Proteomes" id="UP000219565"/>
    </source>
</evidence>
<sequence length="259" mass="27804">MSGYAARDFYDHLADEYHLLYQDWPAAVAGQGRALDRVLRGRLGAGPSTVLDAACGIGTQAIGLAACGHSVVGMDLSPVAAARAAEEARTRGLRLPTLAGDMRALPFAGGWADSVVCADNALPHLLTAVEVGTALGEMWRVLRPGGLLVLTTRDYDALRAAKPAGMPPKSVHSATGRTVTFQLWSWHEDGERYDFEMFRLTEGGDGWAVRVGGARYWALTRAQLTEFVTEAGFVEPAWHTPEETGFFQPVLTAHRSGPA</sequence>
<dbReference type="GO" id="GO:0032259">
    <property type="term" value="P:methylation"/>
    <property type="evidence" value="ECO:0007669"/>
    <property type="project" value="UniProtKB-KW"/>
</dbReference>
<reference evidence="2 3" key="1">
    <citation type="submission" date="2017-09" db="EMBL/GenBank/DDBJ databases">
        <authorList>
            <person name="Ehlers B."/>
            <person name="Leendertz F.H."/>
        </authorList>
    </citation>
    <scope>NUCLEOTIDE SEQUENCE [LARGE SCALE GENOMIC DNA]</scope>
    <source>
        <strain evidence="2 3">DSM 45537</strain>
    </source>
</reference>
<name>A0A285LCK5_9NOCA</name>
<keyword evidence="2" id="KW-0808">Transferase</keyword>
<dbReference type="Proteomes" id="UP000219565">
    <property type="component" value="Unassembled WGS sequence"/>
</dbReference>
<dbReference type="SUPFAM" id="SSF53335">
    <property type="entry name" value="S-adenosyl-L-methionine-dependent methyltransferases"/>
    <property type="match status" value="1"/>
</dbReference>
<dbReference type="PANTHER" id="PTHR43591:SF24">
    <property type="entry name" value="2-METHOXY-6-POLYPRENYL-1,4-BENZOQUINOL METHYLASE, MITOCHONDRIAL"/>
    <property type="match status" value="1"/>
</dbReference>
<dbReference type="CDD" id="cd02440">
    <property type="entry name" value="AdoMet_MTases"/>
    <property type="match status" value="1"/>
</dbReference>
<accession>A0A285LCK5</accession>
<organism evidence="2 3">
    <name type="scientific">Nocardia amikacinitolerans</name>
    <dbReference type="NCBI Taxonomy" id="756689"/>
    <lineage>
        <taxon>Bacteria</taxon>
        <taxon>Bacillati</taxon>
        <taxon>Actinomycetota</taxon>
        <taxon>Actinomycetes</taxon>
        <taxon>Mycobacteriales</taxon>
        <taxon>Nocardiaceae</taxon>
        <taxon>Nocardia</taxon>
    </lineage>
</organism>
<keyword evidence="3" id="KW-1185">Reference proteome</keyword>
<keyword evidence="2" id="KW-0489">Methyltransferase</keyword>
<evidence type="ECO:0000259" key="1">
    <source>
        <dbReference type="Pfam" id="PF13649"/>
    </source>
</evidence>
<dbReference type="Gene3D" id="3.40.50.150">
    <property type="entry name" value="Vaccinia Virus protein VP39"/>
    <property type="match status" value="1"/>
</dbReference>
<feature type="domain" description="Methyltransferase" evidence="1">
    <location>
        <begin position="50"/>
        <end position="146"/>
    </location>
</feature>
<dbReference type="RefSeq" id="WP_097245264.1">
    <property type="nucleotide sequence ID" value="NZ_JAMTCV010000005.1"/>
</dbReference>
<dbReference type="InterPro" id="IPR041698">
    <property type="entry name" value="Methyltransf_25"/>
</dbReference>
<dbReference type="PANTHER" id="PTHR43591">
    <property type="entry name" value="METHYLTRANSFERASE"/>
    <property type="match status" value="1"/>
</dbReference>